<dbReference type="Proteomes" id="UP001156882">
    <property type="component" value="Unassembled WGS sequence"/>
</dbReference>
<evidence type="ECO:0000259" key="2">
    <source>
        <dbReference type="Pfam" id="PF00534"/>
    </source>
</evidence>
<dbReference type="Gene3D" id="3.40.50.2000">
    <property type="entry name" value="Glycogen Phosphorylase B"/>
    <property type="match status" value="2"/>
</dbReference>
<proteinExistence type="predicted"/>
<evidence type="ECO:0000313" key="3">
    <source>
        <dbReference type="EMBL" id="GLS19373.1"/>
    </source>
</evidence>
<reference evidence="4" key="1">
    <citation type="journal article" date="2019" name="Int. J. Syst. Evol. Microbiol.">
        <title>The Global Catalogue of Microorganisms (GCM) 10K type strain sequencing project: providing services to taxonomists for standard genome sequencing and annotation.</title>
        <authorList>
            <consortium name="The Broad Institute Genomics Platform"/>
            <consortium name="The Broad Institute Genome Sequencing Center for Infectious Disease"/>
            <person name="Wu L."/>
            <person name="Ma J."/>
        </authorList>
    </citation>
    <scope>NUCLEOTIDE SEQUENCE [LARGE SCALE GENOMIC DNA]</scope>
    <source>
        <strain evidence="4">NBRC 101365</strain>
    </source>
</reference>
<sequence>MRIAFVHEWLVTYAGSEKVLSEMLKDFPQADLFCLVDFSEGRYKQHFMGKSFKTSFLQRFKAFAKVYRYFFPLMTIAVEQFDLSGYDMVISNSHAVAKGVITGPDQLHICYCYTPMRYAWDLQHQYLREQGFDGRPSGVVARALLHRARIWDTRTANGVDHFIACSQYIGRRIWKAYRRNSEVVYPGVDTDYFQIGGTKGDYYFTSSRMVPYKKIPLIVEAFKQMPDKKLVVIGDGPQYKDALRKAGPNVSVLGYQPNDVLLKHMQEAKAFIFAAEEDFGITPLEAQACGTPVLAFGRGGASETVVDGVTGFHFWEQTTDAICAAVRKFENTTVEFDPATIRRHAERFSIPRFRQEFKAFVMAKWQAHNRSSESVQERTTNEAGLRDGDNGAGRSIPDRAPAE</sequence>
<comment type="caution">
    <text evidence="3">The sequence shown here is derived from an EMBL/GenBank/DDBJ whole genome shotgun (WGS) entry which is preliminary data.</text>
</comment>
<dbReference type="Pfam" id="PF00534">
    <property type="entry name" value="Glycos_transf_1"/>
    <property type="match status" value="1"/>
</dbReference>
<name>A0ABQ6CI31_9HYPH</name>
<gene>
    <name evidence="3" type="ORF">GCM10007874_23900</name>
</gene>
<evidence type="ECO:0000256" key="1">
    <source>
        <dbReference type="SAM" id="MobiDB-lite"/>
    </source>
</evidence>
<feature type="compositionally biased region" description="Basic and acidic residues" evidence="1">
    <location>
        <begin position="375"/>
        <end position="389"/>
    </location>
</feature>
<dbReference type="RefSeq" id="WP_284312294.1">
    <property type="nucleotide sequence ID" value="NZ_BSPC01000022.1"/>
</dbReference>
<keyword evidence="3" id="KW-0808">Transferase</keyword>
<dbReference type="PANTHER" id="PTHR45947">
    <property type="entry name" value="SULFOQUINOVOSYL TRANSFERASE SQD2"/>
    <property type="match status" value="1"/>
</dbReference>
<accession>A0ABQ6CI31</accession>
<dbReference type="InterPro" id="IPR001296">
    <property type="entry name" value="Glyco_trans_1"/>
</dbReference>
<dbReference type="InterPro" id="IPR050194">
    <property type="entry name" value="Glycosyltransferase_grp1"/>
</dbReference>
<feature type="domain" description="Glycosyl transferase family 1" evidence="2">
    <location>
        <begin position="199"/>
        <end position="331"/>
    </location>
</feature>
<dbReference type="EMBL" id="BSPC01000022">
    <property type="protein sequence ID" value="GLS19373.1"/>
    <property type="molecule type" value="Genomic_DNA"/>
</dbReference>
<dbReference type="SUPFAM" id="SSF53756">
    <property type="entry name" value="UDP-Glycosyltransferase/glycogen phosphorylase"/>
    <property type="match status" value="1"/>
</dbReference>
<keyword evidence="4" id="KW-1185">Reference proteome</keyword>
<organism evidence="3 4">
    <name type="scientific">Labrys miyagiensis</name>
    <dbReference type="NCBI Taxonomy" id="346912"/>
    <lineage>
        <taxon>Bacteria</taxon>
        <taxon>Pseudomonadati</taxon>
        <taxon>Pseudomonadota</taxon>
        <taxon>Alphaproteobacteria</taxon>
        <taxon>Hyphomicrobiales</taxon>
        <taxon>Xanthobacteraceae</taxon>
        <taxon>Labrys</taxon>
    </lineage>
</organism>
<evidence type="ECO:0000313" key="4">
    <source>
        <dbReference type="Proteomes" id="UP001156882"/>
    </source>
</evidence>
<dbReference type="PANTHER" id="PTHR45947:SF3">
    <property type="entry name" value="SULFOQUINOVOSYL TRANSFERASE SQD2"/>
    <property type="match status" value="1"/>
</dbReference>
<protein>
    <submittedName>
        <fullName evidence="3">Glycosyl transferase family 1</fullName>
    </submittedName>
</protein>
<dbReference type="GO" id="GO:0016740">
    <property type="term" value="F:transferase activity"/>
    <property type="evidence" value="ECO:0007669"/>
    <property type="project" value="UniProtKB-KW"/>
</dbReference>
<feature type="region of interest" description="Disordered" evidence="1">
    <location>
        <begin position="370"/>
        <end position="403"/>
    </location>
</feature>
<dbReference type="CDD" id="cd03804">
    <property type="entry name" value="GT4_WbaZ-like"/>
    <property type="match status" value="1"/>
</dbReference>